<dbReference type="Pfam" id="PF00069">
    <property type="entry name" value="Pkinase"/>
    <property type="match status" value="1"/>
</dbReference>
<feature type="region of interest" description="Disordered" evidence="1">
    <location>
        <begin position="48"/>
        <end position="69"/>
    </location>
</feature>
<feature type="domain" description="Protein kinase" evidence="3">
    <location>
        <begin position="299"/>
        <end position="709"/>
    </location>
</feature>
<feature type="region of interest" description="Disordered" evidence="1">
    <location>
        <begin position="620"/>
        <end position="695"/>
    </location>
</feature>
<name>A0A2J6T2N0_9HELO</name>
<keyword evidence="5" id="KW-1185">Reference proteome</keyword>
<dbReference type="GO" id="GO:0005524">
    <property type="term" value="F:ATP binding"/>
    <property type="evidence" value="ECO:0007669"/>
    <property type="project" value="InterPro"/>
</dbReference>
<feature type="compositionally biased region" description="Polar residues" evidence="1">
    <location>
        <begin position="678"/>
        <end position="691"/>
    </location>
</feature>
<evidence type="ECO:0000313" key="4">
    <source>
        <dbReference type="EMBL" id="PMD57280.1"/>
    </source>
</evidence>
<dbReference type="InterPro" id="IPR008271">
    <property type="entry name" value="Ser/Thr_kinase_AS"/>
</dbReference>
<dbReference type="InterPro" id="IPR000719">
    <property type="entry name" value="Prot_kinase_dom"/>
</dbReference>
<dbReference type="InParanoid" id="A0A2J6T2N0"/>
<accession>A0A2J6T2N0</accession>
<dbReference type="RefSeq" id="XP_024734184.1">
    <property type="nucleotide sequence ID" value="XM_024877124.1"/>
</dbReference>
<dbReference type="CDD" id="cd00180">
    <property type="entry name" value="PKc"/>
    <property type="match status" value="1"/>
</dbReference>
<dbReference type="Pfam" id="PF06985">
    <property type="entry name" value="HET"/>
    <property type="match status" value="1"/>
</dbReference>
<evidence type="ECO:0000256" key="1">
    <source>
        <dbReference type="SAM" id="MobiDB-lite"/>
    </source>
</evidence>
<dbReference type="InterPro" id="IPR011009">
    <property type="entry name" value="Kinase-like_dom_sf"/>
</dbReference>
<dbReference type="PANTHER" id="PTHR33112:SF10">
    <property type="entry name" value="TOL"/>
    <property type="match status" value="1"/>
</dbReference>
<organism evidence="4 5">
    <name type="scientific">Hyaloscypha bicolor E</name>
    <dbReference type="NCBI Taxonomy" id="1095630"/>
    <lineage>
        <taxon>Eukaryota</taxon>
        <taxon>Fungi</taxon>
        <taxon>Dikarya</taxon>
        <taxon>Ascomycota</taxon>
        <taxon>Pezizomycotina</taxon>
        <taxon>Leotiomycetes</taxon>
        <taxon>Helotiales</taxon>
        <taxon>Hyaloscyphaceae</taxon>
        <taxon>Hyaloscypha</taxon>
        <taxon>Hyaloscypha bicolor</taxon>
    </lineage>
</organism>
<evidence type="ECO:0000259" key="3">
    <source>
        <dbReference type="PROSITE" id="PS50011"/>
    </source>
</evidence>
<dbReference type="GO" id="GO:0004672">
    <property type="term" value="F:protein kinase activity"/>
    <property type="evidence" value="ECO:0007669"/>
    <property type="project" value="InterPro"/>
</dbReference>
<feature type="chain" id="PRO_5014367488" evidence="2">
    <location>
        <begin position="18"/>
        <end position="1379"/>
    </location>
</feature>
<evidence type="ECO:0000313" key="5">
    <source>
        <dbReference type="Proteomes" id="UP000235371"/>
    </source>
</evidence>
<protein>
    <submittedName>
        <fullName evidence="4">HET-domain-containing protein</fullName>
    </submittedName>
</protein>
<sequence length="1379" mass="156079">MSFLSGLWTWLSSVIHAITRIFNSQQEKSPSTPTDWSLSHKKYPTSTQVYQTSKDQKQNGQRNVKGYPFSPEIPNLSLEVSIPSNGQRTPNSQNRSSTTNIKMSELTLNDMLDDVNTVMECSTIDAFKFAPETLLRRLTTPEAVKKVLQEYSRETALTQNTTISDLVQFYSDKAFKVFAILTTNRGFDLIEHFYVKGFQDDMLPVRKKRSGQDSKTWEIESCNKGTFDGNRVPETFRWGPSSPWGRDSWRVDQFCQHWQWPFVPPVLIEGKFRYNFPDEIRLPFTRSWGKRDSEPTTLYSYVEKMSVHAGHLPKNSDDLLDDKGNVIVAIKELKRSGKDFAAIAEGEAVVLEMMRGLTDQPHLIKAIAYYQKGNDHYFMFPWAELGNLWEFWITTTPKTARDYMIWVFTQLTGLARALECLHHRASASEENYRHGDLKPLNILCFKTKGGQEDKPRLVITDVGLAKKHNMATKERQELAVFTYSTAATVTHAAPELGIVRNAPRSRRYDIWSMGCILLEFTIWLLYGPQKLIEFSNCLDGSFYTLETQKQSSNTKGQQNLSPTKSQTAKVHGEVGVWIRYIKADWRCSKDTAVRHLVELIETRLLVVDLGLRNPVNGQSSLTLPMKEEASDSQPPSPIFGETLELEPGSMTQPSITATSVGESDRVHQKEIRNRTPPERQNTGLLSLTNPDPKSRAYAPEMRKEIELILTGLDRKQIQPIGSPPLGGEAPPPGPSRVQFTEQNRHVGEINTRSRSLHPSNYYSFSSSKCLLTDGPTQFLNDDWDYAPDGSIAGKVFAGLDLSTILPQTREPSQLCRRCSALRLWSTACIFTDSLAQLEEKADKERCTLCRLLLQGVQPRMKGRRDFVRFARVGSYLTMEECEGQAIANLYAMPGSRKSTLQDIQMGIPKLPQAGSATHLKIMREWIRCCDDTHDCYPKDLGSLPTRFLDVCDSDSGTVRLVNLGRDYTGSGRYAALSHRWGSPQLHAKFCTYKSNIEDLQRGFEITRLPKTFQDAVHVTRGLGLKHLWIDSLCIVQDDQDDWEAESKLMGRVFSSAYCTIAASCASGSSDGFLKPRPERRCVVMQGPPGDGNYCVCETIDDFHRDVDQGELNQRGWVLQERALSRRTIYFTETQSYWECGGGVQCETMTKMKNRKASFLGDANFPNAAEKYVKGMRIELSQDLYERYSRLALSFPSDRPIAIKGLETRLLDTFGTTGGYGVFDIYLHRCLLWQRAGDTLKHIDAFRGGKIVPSWSWMAYDGQIRYMIVPFGQAEWCNDIISPFSKGAQTDAALDLEAPIWEVVNTEGAEVILDDPRRTLGQPLHCVVVGKSKTEPMQYYALILHLCAHANEEAYERVGVGILGRRHIALDGVQRMARIR</sequence>
<dbReference type="SUPFAM" id="SSF56112">
    <property type="entry name" value="Protein kinase-like (PK-like)"/>
    <property type="match status" value="1"/>
</dbReference>
<dbReference type="EMBL" id="KZ613847">
    <property type="protein sequence ID" value="PMD57280.1"/>
    <property type="molecule type" value="Genomic_DNA"/>
</dbReference>
<gene>
    <name evidence="4" type="ORF">K444DRAFT_566266</name>
</gene>
<proteinExistence type="predicted"/>
<feature type="compositionally biased region" description="Basic and acidic residues" evidence="1">
    <location>
        <begin position="662"/>
        <end position="677"/>
    </location>
</feature>
<dbReference type="GeneID" id="36585201"/>
<feature type="compositionally biased region" description="Polar residues" evidence="1">
    <location>
        <begin position="649"/>
        <end position="661"/>
    </location>
</feature>
<dbReference type="Proteomes" id="UP000235371">
    <property type="component" value="Unassembled WGS sequence"/>
</dbReference>
<reference evidence="4 5" key="1">
    <citation type="submission" date="2016-04" db="EMBL/GenBank/DDBJ databases">
        <title>A degradative enzymes factory behind the ericoid mycorrhizal symbiosis.</title>
        <authorList>
            <consortium name="DOE Joint Genome Institute"/>
            <person name="Martino E."/>
            <person name="Morin E."/>
            <person name="Grelet G."/>
            <person name="Kuo A."/>
            <person name="Kohler A."/>
            <person name="Daghino S."/>
            <person name="Barry K."/>
            <person name="Choi C."/>
            <person name="Cichocki N."/>
            <person name="Clum A."/>
            <person name="Copeland A."/>
            <person name="Hainaut M."/>
            <person name="Haridas S."/>
            <person name="Labutti K."/>
            <person name="Lindquist E."/>
            <person name="Lipzen A."/>
            <person name="Khouja H.-R."/>
            <person name="Murat C."/>
            <person name="Ohm R."/>
            <person name="Olson A."/>
            <person name="Spatafora J."/>
            <person name="Veneault-Fourrey C."/>
            <person name="Henrissat B."/>
            <person name="Grigoriev I."/>
            <person name="Martin F."/>
            <person name="Perotto S."/>
        </authorList>
    </citation>
    <scope>NUCLEOTIDE SEQUENCE [LARGE SCALE GENOMIC DNA]</scope>
    <source>
        <strain evidence="4 5">E</strain>
    </source>
</reference>
<dbReference type="SMART" id="SM00220">
    <property type="entry name" value="S_TKc"/>
    <property type="match status" value="1"/>
</dbReference>
<dbReference type="PROSITE" id="PS00108">
    <property type="entry name" value="PROTEIN_KINASE_ST"/>
    <property type="match status" value="1"/>
</dbReference>
<feature type="compositionally biased region" description="Polar residues" evidence="1">
    <location>
        <begin position="48"/>
        <end position="62"/>
    </location>
</feature>
<dbReference type="PROSITE" id="PS50011">
    <property type="entry name" value="PROTEIN_KINASE_DOM"/>
    <property type="match status" value="1"/>
</dbReference>
<feature type="signal peptide" evidence="2">
    <location>
        <begin position="1"/>
        <end position="17"/>
    </location>
</feature>
<dbReference type="OrthoDB" id="4062651at2759"/>
<dbReference type="PANTHER" id="PTHR33112">
    <property type="entry name" value="DOMAIN PROTEIN, PUTATIVE-RELATED"/>
    <property type="match status" value="1"/>
</dbReference>
<dbReference type="Gene3D" id="1.10.510.10">
    <property type="entry name" value="Transferase(Phosphotransferase) domain 1"/>
    <property type="match status" value="1"/>
</dbReference>
<keyword evidence="2" id="KW-0732">Signal</keyword>
<evidence type="ECO:0000256" key="2">
    <source>
        <dbReference type="SAM" id="SignalP"/>
    </source>
</evidence>
<dbReference type="InterPro" id="IPR010730">
    <property type="entry name" value="HET"/>
</dbReference>